<sequence>MELIYKINFNSTNFYFKDIIDSLIKESEVLAQTKMYRGFILIICNDTQEKIEGFFSILEQKLPLSIFLESAEVIESFNYNDYAELEDKGVKINLSLLTNDEIKNIIVENNIDFTNDINKIKDGGISRFETHNGLKDIFLPSVENREFFEKKGKEVKLLITDVNSLTNLVELSQKDLQLLCSIERPLVKLKFKLLQNSKGEYSSTRFIYAKIPDDKETLLFADALKKEGINFVLYVNDDVYQDGLKVSYNDKQNIIIHGEKGIFPKYDYQLNRQVNSSNDFFEEYGSVFKASIAQLNKRVVPTIGIYFSYESDESAIKINIPTTGEKDVILIPNVINSVKRCLEDIASIDEHCERLITNYKKKFPQYFEKEFINKDVDGFESILNLLAYVLGMKNRKQFEDTALMFGGKSGLQVDMKIMQIDGKNYLDYRRIIQSIMSYKMADVDETMLAYSFYESLVDFMEENISKISEEIKSKDLILCGNMFSNSILLSKLDKKLNNINILIPKEYPIDL</sequence>
<protein>
    <recommendedName>
        <fullName evidence="1">Carbamoyltransferase Kae1-like domain-containing protein</fullName>
    </recommendedName>
</protein>
<dbReference type="AlphaFoldDB" id="A0A5R8Y3J8"/>
<dbReference type="RefSeq" id="WP_138150828.1">
    <property type="nucleotide sequence ID" value="NZ_VANU01000001.1"/>
</dbReference>
<dbReference type="Gene3D" id="3.30.420.40">
    <property type="match status" value="1"/>
</dbReference>
<dbReference type="InterPro" id="IPR055128">
    <property type="entry name" value="HypF_C_2"/>
</dbReference>
<proteinExistence type="predicted"/>
<dbReference type="OrthoDB" id="189895at2"/>
<reference evidence="2 3" key="1">
    <citation type="submission" date="2019-05" db="EMBL/GenBank/DDBJ databases">
        <title>Arcobacter sp. nov., isolated from sea sediment.</title>
        <authorList>
            <person name="Kim W."/>
        </authorList>
    </citation>
    <scope>NUCLEOTIDE SEQUENCE [LARGE SCALE GENOMIC DNA]</scope>
    <source>
        <strain evidence="2 3">CAU 1517</strain>
    </source>
</reference>
<feature type="domain" description="Carbamoyltransferase Kae1-like" evidence="1">
    <location>
        <begin position="406"/>
        <end position="508"/>
    </location>
</feature>
<organism evidence="2 3">
    <name type="scientific">Arcobacter arenosus</name>
    <dbReference type="NCBI Taxonomy" id="2576037"/>
    <lineage>
        <taxon>Bacteria</taxon>
        <taxon>Pseudomonadati</taxon>
        <taxon>Campylobacterota</taxon>
        <taxon>Epsilonproteobacteria</taxon>
        <taxon>Campylobacterales</taxon>
        <taxon>Arcobacteraceae</taxon>
        <taxon>Arcobacter</taxon>
    </lineage>
</organism>
<dbReference type="Proteomes" id="UP000308901">
    <property type="component" value="Unassembled WGS sequence"/>
</dbReference>
<name>A0A5R8Y3J8_9BACT</name>
<comment type="caution">
    <text evidence="2">The sequence shown here is derived from an EMBL/GenBank/DDBJ whole genome shotgun (WGS) entry which is preliminary data.</text>
</comment>
<accession>A0A5R8Y3J8</accession>
<evidence type="ECO:0000259" key="1">
    <source>
        <dbReference type="Pfam" id="PF22521"/>
    </source>
</evidence>
<evidence type="ECO:0000313" key="3">
    <source>
        <dbReference type="Proteomes" id="UP000308901"/>
    </source>
</evidence>
<dbReference type="Pfam" id="PF22521">
    <property type="entry name" value="HypF_C_2"/>
    <property type="match status" value="1"/>
</dbReference>
<keyword evidence="3" id="KW-1185">Reference proteome</keyword>
<gene>
    <name evidence="2" type="ORF">FDK22_00560</name>
</gene>
<evidence type="ECO:0000313" key="2">
    <source>
        <dbReference type="EMBL" id="TLP40538.1"/>
    </source>
</evidence>
<dbReference type="EMBL" id="VANU01000001">
    <property type="protein sequence ID" value="TLP40538.1"/>
    <property type="molecule type" value="Genomic_DNA"/>
</dbReference>